<dbReference type="AlphaFoldDB" id="W1I9E4"/>
<protein>
    <submittedName>
        <fullName evidence="1">Unclassified</fullName>
    </submittedName>
</protein>
<proteinExistence type="predicted"/>
<name>W1I9E4_FUSPS</name>
<gene>
    <name evidence="1" type="ORF">BN848_0127750</name>
</gene>
<evidence type="ECO:0000313" key="1">
    <source>
        <dbReference type="EMBL" id="CDL73212.1"/>
    </source>
</evidence>
<sequence length="39" mass="4786">MSKQFKAGTRASPFNYLFTHYMFYFLFTCSRSLQYFNKL</sequence>
<accession>W1I9E4</accession>
<dbReference type="EMBL" id="HG317475">
    <property type="protein sequence ID" value="CDX48338.1"/>
    <property type="molecule type" value="Genomic_DNA"/>
</dbReference>
<dbReference type="EMBL" id="CBME010002572">
    <property type="protein sequence ID" value="CDL73212.1"/>
    <property type="molecule type" value="Genomic_DNA"/>
</dbReference>
<organism evidence="1">
    <name type="scientific">Fusarium pseudograminearum CS3487</name>
    <dbReference type="NCBI Taxonomy" id="1318458"/>
    <lineage>
        <taxon>Eukaryota</taxon>
        <taxon>Fungi</taxon>
        <taxon>Dikarya</taxon>
        <taxon>Ascomycota</taxon>
        <taxon>Pezizomycotina</taxon>
        <taxon>Sordariomycetes</taxon>
        <taxon>Hypocreomycetidae</taxon>
        <taxon>Hypocreales</taxon>
        <taxon>Nectriaceae</taxon>
        <taxon>Fusarium</taxon>
    </lineage>
</organism>
<reference evidence="1" key="1">
    <citation type="submission" date="2013-05" db="EMBL/GenBank/DDBJ databases">
        <title>Draft genome sequences of six wheat associated Fusarium spp. isolates.</title>
        <authorList>
            <person name="Moolhuijzen P.M."/>
            <person name="Manners J.M."/>
            <person name="Wilcox S."/>
            <person name="Bellgard M.I."/>
            <person name="Gardiner D.M."/>
        </authorList>
    </citation>
    <scope>NUCLEOTIDE SEQUENCE</scope>
    <source>
        <strain evidence="1">CS3487</strain>
    </source>
</reference>